<feature type="region of interest" description="Disordered" evidence="1">
    <location>
        <begin position="68"/>
        <end position="98"/>
    </location>
</feature>
<protein>
    <submittedName>
        <fullName evidence="2">Uncharacterized protein</fullName>
    </submittedName>
</protein>
<comment type="caution">
    <text evidence="2">The sequence shown here is derived from an EMBL/GenBank/DDBJ whole genome shotgun (WGS) entry which is preliminary data.</text>
</comment>
<organism evidence="2 3">
    <name type="scientific">Buddleja alternifolia</name>
    <dbReference type="NCBI Taxonomy" id="168488"/>
    <lineage>
        <taxon>Eukaryota</taxon>
        <taxon>Viridiplantae</taxon>
        <taxon>Streptophyta</taxon>
        <taxon>Embryophyta</taxon>
        <taxon>Tracheophyta</taxon>
        <taxon>Spermatophyta</taxon>
        <taxon>Magnoliopsida</taxon>
        <taxon>eudicotyledons</taxon>
        <taxon>Gunneridae</taxon>
        <taxon>Pentapetalae</taxon>
        <taxon>asterids</taxon>
        <taxon>lamiids</taxon>
        <taxon>Lamiales</taxon>
        <taxon>Scrophulariaceae</taxon>
        <taxon>Buddlejeae</taxon>
        <taxon>Buddleja</taxon>
    </lineage>
</organism>
<feature type="region of interest" description="Disordered" evidence="1">
    <location>
        <begin position="191"/>
        <end position="216"/>
    </location>
</feature>
<dbReference type="AlphaFoldDB" id="A0AAV6XF70"/>
<evidence type="ECO:0000313" key="3">
    <source>
        <dbReference type="Proteomes" id="UP000826271"/>
    </source>
</evidence>
<feature type="compositionally biased region" description="Basic residues" evidence="1">
    <location>
        <begin position="13"/>
        <end position="22"/>
    </location>
</feature>
<keyword evidence="3" id="KW-1185">Reference proteome</keyword>
<proteinExistence type="predicted"/>
<reference evidence="2" key="1">
    <citation type="submission" date="2019-10" db="EMBL/GenBank/DDBJ databases">
        <authorList>
            <person name="Zhang R."/>
            <person name="Pan Y."/>
            <person name="Wang J."/>
            <person name="Ma R."/>
            <person name="Yu S."/>
        </authorList>
    </citation>
    <scope>NUCLEOTIDE SEQUENCE</scope>
    <source>
        <strain evidence="2">LA-IB0</strain>
        <tissue evidence="2">Leaf</tissue>
    </source>
</reference>
<dbReference type="PANTHER" id="PTHR37722">
    <property type="entry name" value="OS01G0167700 PROTEIN"/>
    <property type="match status" value="1"/>
</dbReference>
<evidence type="ECO:0000313" key="2">
    <source>
        <dbReference type="EMBL" id="KAG8378769.1"/>
    </source>
</evidence>
<dbReference type="EMBL" id="WHWC01000007">
    <property type="protein sequence ID" value="KAG8378769.1"/>
    <property type="molecule type" value="Genomic_DNA"/>
</dbReference>
<feature type="region of interest" description="Disordered" evidence="1">
    <location>
        <begin position="1"/>
        <end position="43"/>
    </location>
</feature>
<dbReference type="Proteomes" id="UP000826271">
    <property type="component" value="Unassembled WGS sequence"/>
</dbReference>
<evidence type="ECO:0000256" key="1">
    <source>
        <dbReference type="SAM" id="MobiDB-lite"/>
    </source>
</evidence>
<accession>A0AAV6XF70</accession>
<name>A0AAV6XF70_9LAMI</name>
<sequence length="466" mass="52907">MAFNHAGMEKLQSRRSTHKRQKQYFEQRKRQQQQETASSGKLSCTQHCENNRSLDILSLVNVSTVAQGQSTSSHNARDNSEDDDFTLNDQFTHPPPVIGIPVDQSELNEERTWSYHTEAEYIKNLPDHIEDLDRNGDKLDHVKLSTTHEISVVDLLGDGGTNSNALENSVHAQEAHVAFSVEGLGEVDTETPVHSPEIQRRSFPVGSSSPKKSRRQPMAFKNLDNGFDDFVSPMDVMMEGTDFSPNDNSIKQPFLSRGVKNFVGDPDQKFFSFRKTSPFNWNSSPLQGDCGNDELFYGIRDSGRNIWNGSVCPCFLDDNTDDLGGYKSFGENWVDQSNVVYDDYFHIKDLWKQDFNFEDRNLQKKRSSTRETVNFNMTESPAPYLNHQIMEDLPDALISDTRWYSTVGIDNDVKDAVNYFVREDTRESLSRLSEESCSSTAGVEGIREAPAEAYQYKVFDISKHIG</sequence>
<gene>
    <name evidence="2" type="ORF">BUALT_Bualt07G0019500</name>
</gene>
<dbReference type="PANTHER" id="PTHR37722:SF2">
    <property type="entry name" value="OS01G0167700 PROTEIN"/>
    <property type="match status" value="1"/>
</dbReference>